<proteinExistence type="predicted"/>
<dbReference type="STRING" id="1895771.BGO89_08555"/>
<evidence type="ECO:0000313" key="3">
    <source>
        <dbReference type="Proteomes" id="UP000184233"/>
    </source>
</evidence>
<dbReference type="EMBL" id="MKVH01000008">
    <property type="protein sequence ID" value="OJX60028.1"/>
    <property type="molecule type" value="Genomic_DNA"/>
</dbReference>
<keyword evidence="1" id="KW-0472">Membrane</keyword>
<name>A0A1M3L3U1_9BACT</name>
<evidence type="ECO:0000256" key="1">
    <source>
        <dbReference type="SAM" id="Phobius"/>
    </source>
</evidence>
<dbReference type="AlphaFoldDB" id="A0A1M3L3U1"/>
<feature type="transmembrane region" description="Helical" evidence="1">
    <location>
        <begin position="80"/>
        <end position="101"/>
    </location>
</feature>
<dbReference type="Proteomes" id="UP000184233">
    <property type="component" value="Unassembled WGS sequence"/>
</dbReference>
<comment type="caution">
    <text evidence="2">The sequence shown here is derived from an EMBL/GenBank/DDBJ whole genome shotgun (WGS) entry which is preliminary data.</text>
</comment>
<accession>A0A1M3L3U1</accession>
<feature type="transmembrane region" description="Helical" evidence="1">
    <location>
        <begin position="39"/>
        <end position="59"/>
    </location>
</feature>
<reference evidence="2 3" key="1">
    <citation type="submission" date="2016-09" db="EMBL/GenBank/DDBJ databases">
        <title>Genome-resolved meta-omics ties microbial dynamics to process performance in biotechnology for thiocyanate degradation.</title>
        <authorList>
            <person name="Kantor R.S."/>
            <person name="Huddy R.J."/>
            <person name="Iyer R."/>
            <person name="Thomas B.C."/>
            <person name="Brown C.T."/>
            <person name="Anantharaman K."/>
            <person name="Tringe S."/>
            <person name="Hettich R.L."/>
            <person name="Harrison S.T."/>
            <person name="Banfield J.F."/>
        </authorList>
    </citation>
    <scope>NUCLEOTIDE SEQUENCE [LARGE SCALE GENOMIC DNA]</scope>
    <source>
        <strain evidence="2">59-99</strain>
    </source>
</reference>
<keyword evidence="1" id="KW-0812">Transmembrane</keyword>
<evidence type="ECO:0000313" key="2">
    <source>
        <dbReference type="EMBL" id="OJX60028.1"/>
    </source>
</evidence>
<gene>
    <name evidence="2" type="ORF">BGO89_08555</name>
</gene>
<organism evidence="2 3">
    <name type="scientific">Candidatus Kapaibacterium thiocyanatum</name>
    <dbReference type="NCBI Taxonomy" id="1895771"/>
    <lineage>
        <taxon>Bacteria</taxon>
        <taxon>Pseudomonadati</taxon>
        <taxon>Candidatus Kapaibacteriota</taxon>
        <taxon>Candidatus Kapaibacteriia</taxon>
        <taxon>Candidatus Kapaibacteriales</taxon>
        <taxon>Candidatus Kapaibacteriaceae</taxon>
        <taxon>Candidatus Kapaibacterium</taxon>
    </lineage>
</organism>
<sequence>MMRHLTRALVFTVTILVSYLLTGVIEDRILAETHRFRPATATLLGMACIVLIFVPVFSYTERLTEAIIRAGLRTTKSSAGRIFGAILFVIVIFIIIFALFLDRWFDRSIADLF</sequence>
<protein>
    <submittedName>
        <fullName evidence="2">Uncharacterized protein</fullName>
    </submittedName>
</protein>
<keyword evidence="1" id="KW-1133">Transmembrane helix</keyword>